<dbReference type="AlphaFoldDB" id="A0A0L8I9S5"/>
<protein>
    <submittedName>
        <fullName evidence="2">Uncharacterized protein</fullName>
    </submittedName>
</protein>
<proteinExistence type="predicted"/>
<sequence length="58" mass="6782">MLYFDRSLLAHHATCSPFSISVKFSLWRLTFTTSHVIYMILPFALFYLTALLLHVSFL</sequence>
<evidence type="ECO:0000256" key="1">
    <source>
        <dbReference type="SAM" id="Phobius"/>
    </source>
</evidence>
<feature type="transmembrane region" description="Helical" evidence="1">
    <location>
        <begin position="36"/>
        <end position="57"/>
    </location>
</feature>
<organism evidence="2">
    <name type="scientific">Octopus bimaculoides</name>
    <name type="common">California two-spotted octopus</name>
    <dbReference type="NCBI Taxonomy" id="37653"/>
    <lineage>
        <taxon>Eukaryota</taxon>
        <taxon>Metazoa</taxon>
        <taxon>Spiralia</taxon>
        <taxon>Lophotrochozoa</taxon>
        <taxon>Mollusca</taxon>
        <taxon>Cephalopoda</taxon>
        <taxon>Coleoidea</taxon>
        <taxon>Octopodiformes</taxon>
        <taxon>Octopoda</taxon>
        <taxon>Incirrata</taxon>
        <taxon>Octopodidae</taxon>
        <taxon>Octopus</taxon>
    </lineage>
</organism>
<evidence type="ECO:0000313" key="2">
    <source>
        <dbReference type="EMBL" id="KOF98197.1"/>
    </source>
</evidence>
<gene>
    <name evidence="2" type="ORF">OCBIM_22026738mg</name>
</gene>
<keyword evidence="1" id="KW-1133">Transmembrane helix</keyword>
<accession>A0A0L8I9S5</accession>
<dbReference type="EMBL" id="KQ416198">
    <property type="protein sequence ID" value="KOF98197.1"/>
    <property type="molecule type" value="Genomic_DNA"/>
</dbReference>
<reference evidence="2" key="1">
    <citation type="submission" date="2015-07" db="EMBL/GenBank/DDBJ databases">
        <title>MeaNS - Measles Nucleotide Surveillance Program.</title>
        <authorList>
            <person name="Tran T."/>
            <person name="Druce J."/>
        </authorList>
    </citation>
    <scope>NUCLEOTIDE SEQUENCE</scope>
    <source>
        <strain evidence="2">UCB-OBI-ISO-001</strain>
        <tissue evidence="2">Gonad</tissue>
    </source>
</reference>
<keyword evidence="1" id="KW-0472">Membrane</keyword>
<keyword evidence="1" id="KW-0812">Transmembrane</keyword>
<name>A0A0L8I9S5_OCTBM</name>